<organism evidence="2 3">
    <name type="scientific">Candidatus Woesebacteria bacterium GW2011_GWA1_39_21</name>
    <dbReference type="NCBI Taxonomy" id="1618550"/>
    <lineage>
        <taxon>Bacteria</taxon>
        <taxon>Candidatus Woeseibacteriota</taxon>
    </lineage>
</organism>
<evidence type="ECO:0000256" key="1">
    <source>
        <dbReference type="SAM" id="MobiDB-lite"/>
    </source>
</evidence>
<name>A0A0G0QLK7_9BACT</name>
<feature type="compositionally biased region" description="Polar residues" evidence="1">
    <location>
        <begin position="1"/>
        <end position="10"/>
    </location>
</feature>
<dbReference type="EMBL" id="LBWP01000009">
    <property type="protein sequence ID" value="KKR11265.1"/>
    <property type="molecule type" value="Genomic_DNA"/>
</dbReference>
<proteinExistence type="predicted"/>
<comment type="caution">
    <text evidence="2">The sequence shown here is derived from an EMBL/GenBank/DDBJ whole genome shotgun (WGS) entry which is preliminary data.</text>
</comment>
<protein>
    <submittedName>
        <fullName evidence="2">Uncharacterized protein</fullName>
    </submittedName>
</protein>
<feature type="region of interest" description="Disordered" evidence="1">
    <location>
        <begin position="1"/>
        <end position="20"/>
    </location>
</feature>
<sequence length="731" mass="84314">MENNQENGFGQQPEGGAQNQERNITPELLRQMDTRDLYTVPGGMRITEFREAIRIGNVPQLRESLEKALAWIEGVTNGVDAGNYDFDMYMEKLKSNRERRKQGLRPERIDDREIVDLKNMFESVETSTDRPETSYVRMAVEDGLEKTIERAQFYRKNKDVYIQTFIEERVGFYERLNEANERANRKTLDDDRVHDFINEETQAEKERMDSLSNSIGDLKGLRHHYDARTKVFEPLFIFTQRTCEDEDSWMQMNSRSPKPDKGHWIGFYQSNRLESAGEKESPWGRAVDRTKNAIEDIRWGKIKLRDDEGNEIKDKYGKHTGHNIYLNGFRTTGDFVSWVKALLPYTEITTTLPAKEGSTPQTVTSQRIDVLFAAWRAASSDGTISKLAWGVEPAKTVKVKDNNGDEKEEPVRDSKGNIVYKYSFGNPPFASDIRTKLIHNDKVRANEWGWPANDERGRIVDLDEKVFRDENGNIISSYEYTEQEFSDYRSYAQSHRVKDYKAISHSGHPLSIGRIGRLVDSYESKTNVTLKGFTYEDNDGQIKPLQKTENDEYSLHDLSYKYGLSRSNPDFPWSDTEIRTGSEAAGEPTSGSWGRYHLDTVRGEKIRSTMIREIPDVNKLTADFFEDSTVRFWDKLGKLKPGELRDGVPQNPFAWHLLGILRTRSRQKFTPKWMNGEIGYRSEDYQNKVTNTKEGESGQNSVSVADFLTNAMRTNCVSQSESDWIFHQIVG</sequence>
<accession>A0A0G0QLK7</accession>
<reference evidence="2 3" key="1">
    <citation type="journal article" date="2015" name="Nature">
        <title>rRNA introns, odd ribosomes, and small enigmatic genomes across a large radiation of phyla.</title>
        <authorList>
            <person name="Brown C.T."/>
            <person name="Hug L.A."/>
            <person name="Thomas B.C."/>
            <person name="Sharon I."/>
            <person name="Castelle C.J."/>
            <person name="Singh A."/>
            <person name="Wilkins M.J."/>
            <person name="Williams K.H."/>
            <person name="Banfield J.F."/>
        </authorList>
    </citation>
    <scope>NUCLEOTIDE SEQUENCE [LARGE SCALE GENOMIC DNA]</scope>
</reference>
<dbReference type="Proteomes" id="UP000034246">
    <property type="component" value="Unassembled WGS sequence"/>
</dbReference>
<evidence type="ECO:0000313" key="2">
    <source>
        <dbReference type="EMBL" id="KKR11265.1"/>
    </source>
</evidence>
<evidence type="ECO:0000313" key="3">
    <source>
        <dbReference type="Proteomes" id="UP000034246"/>
    </source>
</evidence>
<gene>
    <name evidence="2" type="ORF">UT39_C0009G0025</name>
</gene>
<dbReference type="AlphaFoldDB" id="A0A0G0QLK7"/>